<dbReference type="InterPro" id="IPR023198">
    <property type="entry name" value="PGP-like_dom2"/>
</dbReference>
<keyword evidence="6" id="KW-1185">Reference proteome</keyword>
<keyword evidence="4" id="KW-0460">Magnesium</keyword>
<dbReference type="PRINTS" id="PR00413">
    <property type="entry name" value="HADHALOGNASE"/>
</dbReference>
<dbReference type="SFLD" id="SFLDG01129">
    <property type="entry name" value="C1.5:_HAD__Beta-PGM__Phosphata"/>
    <property type="match status" value="1"/>
</dbReference>
<dbReference type="PANTHER" id="PTHR46193">
    <property type="entry name" value="6-PHOSPHOGLUCONATE PHOSPHATASE"/>
    <property type="match status" value="1"/>
</dbReference>
<proteinExistence type="inferred from homology"/>
<dbReference type="InterPro" id="IPR023214">
    <property type="entry name" value="HAD_sf"/>
</dbReference>
<evidence type="ECO:0000256" key="1">
    <source>
        <dbReference type="ARBA" id="ARBA00001946"/>
    </source>
</evidence>
<dbReference type="InterPro" id="IPR006439">
    <property type="entry name" value="HAD-SF_hydro_IA"/>
</dbReference>
<evidence type="ECO:0000256" key="3">
    <source>
        <dbReference type="ARBA" id="ARBA00022723"/>
    </source>
</evidence>
<dbReference type="SFLD" id="SFLDG01135">
    <property type="entry name" value="C1.5.6:_HAD__Beta-PGM__Phospha"/>
    <property type="match status" value="1"/>
</dbReference>
<dbReference type="PANTHER" id="PTHR46193:SF21">
    <property type="entry name" value="SLL1138 PROTEIN"/>
    <property type="match status" value="1"/>
</dbReference>
<dbReference type="NCBIfam" id="TIGR01509">
    <property type="entry name" value="HAD-SF-IA-v3"/>
    <property type="match status" value="1"/>
</dbReference>
<dbReference type="AlphaFoldDB" id="A0A845QU52"/>
<comment type="similarity">
    <text evidence="2">Belongs to the HAD-like hydrolase superfamily. CbbY/CbbZ/Gph/YieH family.</text>
</comment>
<organism evidence="5 6">
    <name type="scientific">Senegalia massiliensis</name>
    <dbReference type="NCBI Taxonomy" id="1720316"/>
    <lineage>
        <taxon>Bacteria</taxon>
        <taxon>Bacillati</taxon>
        <taxon>Bacillota</taxon>
        <taxon>Clostridia</taxon>
        <taxon>Eubacteriales</taxon>
        <taxon>Clostridiaceae</taxon>
        <taxon>Senegalia</taxon>
    </lineage>
</organism>
<comment type="caution">
    <text evidence="5">The sequence shown here is derived from an EMBL/GenBank/DDBJ whole genome shotgun (WGS) entry which is preliminary data.</text>
</comment>
<gene>
    <name evidence="5" type="ORF">D3Z33_01575</name>
</gene>
<name>A0A845QU52_9CLOT</name>
<dbReference type="Gene3D" id="1.10.150.240">
    <property type="entry name" value="Putative phosphatase, domain 2"/>
    <property type="match status" value="1"/>
</dbReference>
<evidence type="ECO:0000313" key="5">
    <source>
        <dbReference type="EMBL" id="NBI05540.1"/>
    </source>
</evidence>
<dbReference type="Gene3D" id="3.40.50.1000">
    <property type="entry name" value="HAD superfamily/HAD-like"/>
    <property type="match status" value="1"/>
</dbReference>
<dbReference type="Proteomes" id="UP000467132">
    <property type="component" value="Unassembled WGS sequence"/>
</dbReference>
<dbReference type="SUPFAM" id="SSF56784">
    <property type="entry name" value="HAD-like"/>
    <property type="match status" value="1"/>
</dbReference>
<dbReference type="NCBIfam" id="TIGR01549">
    <property type="entry name" value="HAD-SF-IA-v1"/>
    <property type="match status" value="1"/>
</dbReference>
<comment type="cofactor">
    <cofactor evidence="1">
        <name>Mg(2+)</name>
        <dbReference type="ChEBI" id="CHEBI:18420"/>
    </cofactor>
</comment>
<reference evidence="5 6" key="1">
    <citation type="submission" date="2018-08" db="EMBL/GenBank/DDBJ databases">
        <title>Murine metabolic-syndrome-specific gut microbial biobank.</title>
        <authorList>
            <person name="Liu C."/>
        </authorList>
    </citation>
    <scope>NUCLEOTIDE SEQUENCE [LARGE SCALE GENOMIC DNA]</scope>
    <source>
        <strain evidence="5 6">583</strain>
    </source>
</reference>
<dbReference type="InterPro" id="IPR051600">
    <property type="entry name" value="Beta-PGM-like"/>
</dbReference>
<sequence>MIKAFIFDMDGVIVNSEPELVKIEIEYMANFGVEITKKDLDEFVGTNSYYMFDKLKKKYNLNKTVNELVDEVRGIYLDHIQLKENVNAINGVIPLIKDLHNKGIKMVVASSSPVSWIEKIIETLEIREYFQELISGDFVKDSKPAPDIFLYALDKLKVKKEEAIVIEDSENGVKAANNAGIKVIGYEGDETSNQNLSHADMVIKDFNELDLDELLK</sequence>
<dbReference type="RefSeq" id="WP_160196050.1">
    <property type="nucleotide sequence ID" value="NZ_QXXA01000003.1"/>
</dbReference>
<dbReference type="GO" id="GO:0003824">
    <property type="term" value="F:catalytic activity"/>
    <property type="evidence" value="ECO:0007669"/>
    <property type="project" value="UniProtKB-ARBA"/>
</dbReference>
<protein>
    <submittedName>
        <fullName evidence="5">HAD family phosphatase</fullName>
    </submittedName>
</protein>
<evidence type="ECO:0000256" key="4">
    <source>
        <dbReference type="ARBA" id="ARBA00022842"/>
    </source>
</evidence>
<dbReference type="InterPro" id="IPR041492">
    <property type="entry name" value="HAD_2"/>
</dbReference>
<dbReference type="SFLD" id="SFLDS00003">
    <property type="entry name" value="Haloacid_Dehalogenase"/>
    <property type="match status" value="1"/>
</dbReference>
<accession>A0A845QU52</accession>
<dbReference type="Pfam" id="PF13419">
    <property type="entry name" value="HAD_2"/>
    <property type="match status" value="1"/>
</dbReference>
<evidence type="ECO:0000313" key="6">
    <source>
        <dbReference type="Proteomes" id="UP000467132"/>
    </source>
</evidence>
<dbReference type="InterPro" id="IPR036412">
    <property type="entry name" value="HAD-like_sf"/>
</dbReference>
<dbReference type="EMBL" id="QXXA01000003">
    <property type="protein sequence ID" value="NBI05540.1"/>
    <property type="molecule type" value="Genomic_DNA"/>
</dbReference>
<keyword evidence="3" id="KW-0479">Metal-binding</keyword>
<dbReference type="GO" id="GO:0046872">
    <property type="term" value="F:metal ion binding"/>
    <property type="evidence" value="ECO:0007669"/>
    <property type="project" value="UniProtKB-KW"/>
</dbReference>
<evidence type="ECO:0000256" key="2">
    <source>
        <dbReference type="ARBA" id="ARBA00006171"/>
    </source>
</evidence>
<dbReference type="OrthoDB" id="9797743at2"/>